<proteinExistence type="predicted"/>
<sequence length="204" mass="23039">MDFVSFCRSEGISMSTLEPFTYKKEQAITIIDFTRYQNTGKINRADSITEERGTIKSQGSKYFDSRVLAKLEKLLEKSKFNVVYDLLESSSSGVWEPNTDEIKLHSGNNHSRDHFKQQEKKVSENFQHPKKSQVDSAPMRNYPSSPLFCSSISEAPPLSPLIDNSSQTLDVLLNSDSSVLFTQTSFVGLQSEVESYETSTQVLK</sequence>
<dbReference type="AlphaFoldDB" id="A0A1E4T1Y0"/>
<name>A0A1E4T1Y0_9ASCO</name>
<feature type="region of interest" description="Disordered" evidence="1">
    <location>
        <begin position="104"/>
        <end position="139"/>
    </location>
</feature>
<accession>A0A1E4T1Y0</accession>
<dbReference type="EMBL" id="KV453851">
    <property type="protein sequence ID" value="ODV85770.1"/>
    <property type="molecule type" value="Genomic_DNA"/>
</dbReference>
<protein>
    <submittedName>
        <fullName evidence="2">Uncharacterized protein</fullName>
    </submittedName>
</protein>
<dbReference type="Proteomes" id="UP000094801">
    <property type="component" value="Unassembled WGS sequence"/>
</dbReference>
<reference evidence="3" key="1">
    <citation type="submission" date="2016-04" db="EMBL/GenBank/DDBJ databases">
        <title>Comparative genomics of biotechnologically important yeasts.</title>
        <authorList>
            <consortium name="DOE Joint Genome Institute"/>
            <person name="Riley R."/>
            <person name="Haridas S."/>
            <person name="Wolfe K.H."/>
            <person name="Lopes M.R."/>
            <person name="Hittinger C.T."/>
            <person name="Goker M."/>
            <person name="Salamov A."/>
            <person name="Wisecaver J."/>
            <person name="Long T.M."/>
            <person name="Aerts A.L."/>
            <person name="Barry K."/>
            <person name="Choi C."/>
            <person name="Clum A."/>
            <person name="Coughlan A.Y."/>
            <person name="Deshpande S."/>
            <person name="Douglass A.P."/>
            <person name="Hanson S.J."/>
            <person name="Klenk H.-P."/>
            <person name="Labutti K."/>
            <person name="Lapidus A."/>
            <person name="Lindquist E."/>
            <person name="Lipzen A."/>
            <person name="Meier-Kolthoff J.P."/>
            <person name="Ohm R.A."/>
            <person name="Otillar R.P."/>
            <person name="Pangilinan J."/>
            <person name="Peng Y."/>
            <person name="Rokas A."/>
            <person name="Rosa C.A."/>
            <person name="Scheuner C."/>
            <person name="Sibirny A.A."/>
            <person name="Slot J.C."/>
            <person name="Stielow J.B."/>
            <person name="Sun H."/>
            <person name="Kurtzman C.P."/>
            <person name="Blackwell M."/>
            <person name="Grigoriev I.V."/>
            <person name="Jeffries T.W."/>
        </authorList>
    </citation>
    <scope>NUCLEOTIDE SEQUENCE [LARGE SCALE GENOMIC DNA]</scope>
    <source>
        <strain evidence="3">NRRL YB-2248</strain>
    </source>
</reference>
<organism evidence="2 3">
    <name type="scientific">[Candida] arabinofermentans NRRL YB-2248</name>
    <dbReference type="NCBI Taxonomy" id="983967"/>
    <lineage>
        <taxon>Eukaryota</taxon>
        <taxon>Fungi</taxon>
        <taxon>Dikarya</taxon>
        <taxon>Ascomycota</taxon>
        <taxon>Saccharomycotina</taxon>
        <taxon>Pichiomycetes</taxon>
        <taxon>Pichiales</taxon>
        <taxon>Pichiaceae</taxon>
        <taxon>Ogataea</taxon>
        <taxon>Ogataea/Candida clade</taxon>
    </lineage>
</organism>
<feature type="compositionally biased region" description="Basic and acidic residues" evidence="1">
    <location>
        <begin position="104"/>
        <end position="123"/>
    </location>
</feature>
<gene>
    <name evidence="2" type="ORF">CANARDRAFT_22562</name>
</gene>
<keyword evidence="3" id="KW-1185">Reference proteome</keyword>
<evidence type="ECO:0000313" key="3">
    <source>
        <dbReference type="Proteomes" id="UP000094801"/>
    </source>
</evidence>
<evidence type="ECO:0000313" key="2">
    <source>
        <dbReference type="EMBL" id="ODV85770.1"/>
    </source>
</evidence>
<evidence type="ECO:0000256" key="1">
    <source>
        <dbReference type="SAM" id="MobiDB-lite"/>
    </source>
</evidence>